<keyword evidence="3" id="KW-1185">Reference proteome</keyword>
<comment type="caution">
    <text evidence="2">The sequence shown here is derived from an EMBL/GenBank/DDBJ whole genome shotgun (WGS) entry which is preliminary data.</text>
</comment>
<evidence type="ECO:0000259" key="1">
    <source>
        <dbReference type="SMART" id="SM00849"/>
    </source>
</evidence>
<dbReference type="Gene3D" id="1.10.10.10">
    <property type="entry name" value="Winged helix-like DNA-binding domain superfamily/Winged helix DNA-binding domain"/>
    <property type="match status" value="1"/>
</dbReference>
<accession>D5RLF0</accession>
<dbReference type="AlphaFoldDB" id="D5RLF0"/>
<dbReference type="EC" id="3.5.2.6" evidence="2"/>
<dbReference type="Proteomes" id="UP000005324">
    <property type="component" value="Unassembled WGS sequence"/>
</dbReference>
<feature type="domain" description="Metallo-beta-lactamase" evidence="1">
    <location>
        <begin position="38"/>
        <end position="254"/>
    </location>
</feature>
<dbReference type="HOGENOM" id="CLU_048478_0_1_5"/>
<sequence length="339" mass="36734">MPDAAPTPPPDAPEPGHALALRPGLLWLRMPLGFAPWHVNLWLIEDGEGWLAVDAGARSEEILAAWNRVLERELGGRPITRLLATHFHPDHVGFAGWLAERTRAPLMMPRTEYLMARFLALDTDEGMTAQQLGFARAAGAPEAYLSYLAGRGPLYARSVVALPRHYRRIAQGDALRIGNHDWQVLTGGGHAPEMACLHCPALGVLIAADQVLPRISPYIGVGASEPQADPLRDFLDSNTRLRALPADTLVLPSHGEPFTGLHTRIDALAGHHAERLDTLHAACATPLTAYQAMGVLFPRVKEDRATGFALGETLAHLNRLVAAGRVRRSEGNVPVFGSV</sequence>
<gene>
    <name evidence="2" type="ORF">HMPREF0731_1911</name>
</gene>
<dbReference type="InterPro" id="IPR036388">
    <property type="entry name" value="WH-like_DNA-bd_sf"/>
</dbReference>
<dbReference type="Gene3D" id="3.60.15.10">
    <property type="entry name" value="Ribonuclease Z/Hydroxyacylglutathione hydrolase-like"/>
    <property type="match status" value="1"/>
</dbReference>
<dbReference type="OrthoDB" id="2971563at2"/>
<dbReference type="PANTHER" id="PTHR42951">
    <property type="entry name" value="METALLO-BETA-LACTAMASE DOMAIN-CONTAINING"/>
    <property type="match status" value="1"/>
</dbReference>
<dbReference type="Pfam" id="PF00753">
    <property type="entry name" value="Lactamase_B"/>
    <property type="match status" value="1"/>
</dbReference>
<dbReference type="SUPFAM" id="SSF56281">
    <property type="entry name" value="Metallo-hydrolase/oxidoreductase"/>
    <property type="match status" value="1"/>
</dbReference>
<dbReference type="Pfam" id="PF21221">
    <property type="entry name" value="B_lactamase-like_C"/>
    <property type="match status" value="1"/>
</dbReference>
<proteinExistence type="predicted"/>
<name>D5RLF0_9PROT</name>
<dbReference type="RefSeq" id="WP_007004328.1">
    <property type="nucleotide sequence ID" value="NZ_GG770779.1"/>
</dbReference>
<organism evidence="2 3">
    <name type="scientific">Pseudoroseomonas cervicalis ATCC 49957</name>
    <dbReference type="NCBI Taxonomy" id="525371"/>
    <lineage>
        <taxon>Bacteria</taxon>
        <taxon>Pseudomonadati</taxon>
        <taxon>Pseudomonadota</taxon>
        <taxon>Alphaproteobacteria</taxon>
        <taxon>Acetobacterales</taxon>
        <taxon>Roseomonadaceae</taxon>
        <taxon>Roseomonas</taxon>
    </lineage>
</organism>
<dbReference type="SMART" id="SM00849">
    <property type="entry name" value="Lactamase_B"/>
    <property type="match status" value="1"/>
</dbReference>
<protein>
    <submittedName>
        <fullName evidence="2">Metallo-beta-lactamase domain protein</fullName>
        <ecNumber evidence="2">3.5.2.6</ecNumber>
    </submittedName>
</protein>
<dbReference type="GO" id="GO:0008800">
    <property type="term" value="F:beta-lactamase activity"/>
    <property type="evidence" value="ECO:0007669"/>
    <property type="project" value="UniProtKB-EC"/>
</dbReference>
<dbReference type="EMBL" id="ADVL01000311">
    <property type="protein sequence ID" value="EFH11875.1"/>
    <property type="molecule type" value="Genomic_DNA"/>
</dbReference>
<reference evidence="2 3" key="1">
    <citation type="submission" date="2010-04" db="EMBL/GenBank/DDBJ databases">
        <authorList>
            <person name="Qin X."/>
            <person name="Bachman B."/>
            <person name="Battles P."/>
            <person name="Bell A."/>
            <person name="Bess C."/>
            <person name="Bickham C."/>
            <person name="Chaboub L."/>
            <person name="Chen D."/>
            <person name="Coyle M."/>
            <person name="Deiros D.R."/>
            <person name="Dinh H."/>
            <person name="Forbes L."/>
            <person name="Fowler G."/>
            <person name="Francisco L."/>
            <person name="Fu Q."/>
            <person name="Gubbala S."/>
            <person name="Hale W."/>
            <person name="Han Y."/>
            <person name="Hemphill L."/>
            <person name="Highlander S.K."/>
            <person name="Hirani K."/>
            <person name="Hogues M."/>
            <person name="Jackson L."/>
            <person name="Jakkamsetti A."/>
            <person name="Javaid M."/>
            <person name="Jiang H."/>
            <person name="Korchina V."/>
            <person name="Kovar C."/>
            <person name="Lara F."/>
            <person name="Lee S."/>
            <person name="Mata R."/>
            <person name="Mathew T."/>
            <person name="Moen C."/>
            <person name="Morales K."/>
            <person name="Munidasa M."/>
            <person name="Nazareth L."/>
            <person name="Ngo R."/>
            <person name="Nguyen L."/>
            <person name="Okwuonu G."/>
            <person name="Ongeri F."/>
            <person name="Patil S."/>
            <person name="Petrosino J."/>
            <person name="Pham C."/>
            <person name="Pham P."/>
            <person name="Pu L.-L."/>
            <person name="Puazo M."/>
            <person name="Raj R."/>
            <person name="Reid J."/>
            <person name="Rouhana J."/>
            <person name="Saada N."/>
            <person name="Shang Y."/>
            <person name="Simmons D."/>
            <person name="Thornton R."/>
            <person name="Warren J."/>
            <person name="Weissenberger G."/>
            <person name="Zhang J."/>
            <person name="Zhang L."/>
            <person name="Zhou C."/>
            <person name="Zhu D."/>
            <person name="Muzny D."/>
            <person name="Worley K."/>
            <person name="Gibbs R."/>
        </authorList>
    </citation>
    <scope>NUCLEOTIDE SEQUENCE [LARGE SCALE GENOMIC DNA]</scope>
    <source>
        <strain evidence="2 3">ATCC 49957</strain>
    </source>
</reference>
<dbReference type="InterPro" id="IPR048933">
    <property type="entry name" value="B_lactamase-like_C"/>
</dbReference>
<evidence type="ECO:0000313" key="3">
    <source>
        <dbReference type="Proteomes" id="UP000005324"/>
    </source>
</evidence>
<dbReference type="InterPro" id="IPR036866">
    <property type="entry name" value="RibonucZ/Hydroxyglut_hydro"/>
</dbReference>
<dbReference type="InterPro" id="IPR050855">
    <property type="entry name" value="NDM-1-like"/>
</dbReference>
<evidence type="ECO:0000313" key="2">
    <source>
        <dbReference type="EMBL" id="EFH11875.1"/>
    </source>
</evidence>
<keyword evidence="2" id="KW-0378">Hydrolase</keyword>
<dbReference type="InterPro" id="IPR001279">
    <property type="entry name" value="Metallo-B-lactamas"/>
</dbReference>